<dbReference type="InterPro" id="IPR036259">
    <property type="entry name" value="MFS_trans_sf"/>
</dbReference>
<feature type="transmembrane region" description="Helical" evidence="6">
    <location>
        <begin position="237"/>
        <end position="259"/>
    </location>
</feature>
<dbReference type="PANTHER" id="PTHR23514:SF6">
    <property type="entry name" value="MAJOR FACILITATOR SUPERFAMILY (MFS) PROFILE DOMAIN-CONTAINING PROTEIN"/>
    <property type="match status" value="1"/>
</dbReference>
<dbReference type="InterPro" id="IPR020846">
    <property type="entry name" value="MFS_dom"/>
</dbReference>
<protein>
    <submittedName>
        <fullName evidence="8">MFS general substrate transporter</fullName>
    </submittedName>
</protein>
<feature type="transmembrane region" description="Helical" evidence="6">
    <location>
        <begin position="331"/>
        <end position="354"/>
    </location>
</feature>
<dbReference type="RefSeq" id="XP_031872620.1">
    <property type="nucleotide sequence ID" value="XM_032012927.1"/>
</dbReference>
<dbReference type="Gene3D" id="1.20.1250.20">
    <property type="entry name" value="MFS general substrate transporter like domains"/>
    <property type="match status" value="2"/>
</dbReference>
<organism evidence="8 9">
    <name type="scientific">Venustampulla echinocandica</name>
    <dbReference type="NCBI Taxonomy" id="2656787"/>
    <lineage>
        <taxon>Eukaryota</taxon>
        <taxon>Fungi</taxon>
        <taxon>Dikarya</taxon>
        <taxon>Ascomycota</taxon>
        <taxon>Pezizomycotina</taxon>
        <taxon>Leotiomycetes</taxon>
        <taxon>Helotiales</taxon>
        <taxon>Pleuroascaceae</taxon>
        <taxon>Venustampulla</taxon>
    </lineage>
</organism>
<dbReference type="PANTHER" id="PTHR23514">
    <property type="entry name" value="BYPASS OF STOP CODON PROTEIN 6"/>
    <property type="match status" value="1"/>
</dbReference>
<dbReference type="Pfam" id="PF07690">
    <property type="entry name" value="MFS_1"/>
    <property type="match status" value="1"/>
</dbReference>
<keyword evidence="2 6" id="KW-0812">Transmembrane</keyword>
<keyword evidence="3 6" id="KW-1133">Transmembrane helix</keyword>
<evidence type="ECO:0000256" key="3">
    <source>
        <dbReference type="ARBA" id="ARBA00022989"/>
    </source>
</evidence>
<gene>
    <name evidence="8" type="ORF">BP5553_04304</name>
</gene>
<reference evidence="8 9" key="1">
    <citation type="journal article" date="2018" name="IMA Fungus">
        <title>IMA Genome-F 9: Draft genome sequence of Annulohypoxylon stygium, Aspergillus mulundensis, Berkeleyomyces basicola (syn. Thielaviopsis basicola), Ceratocystis smalleyi, two Cercospora beticola strains, Coleophoma cylindrospora, Fusarium fracticaudum, Phialophora cf. hyalina, and Morchella septimelata.</title>
        <authorList>
            <person name="Wingfield B.D."/>
            <person name="Bills G.F."/>
            <person name="Dong Y."/>
            <person name="Huang W."/>
            <person name="Nel W.J."/>
            <person name="Swalarsk-Parry B.S."/>
            <person name="Vaghefi N."/>
            <person name="Wilken P.M."/>
            <person name="An Z."/>
            <person name="de Beer Z.W."/>
            <person name="De Vos L."/>
            <person name="Chen L."/>
            <person name="Duong T.A."/>
            <person name="Gao Y."/>
            <person name="Hammerbacher A."/>
            <person name="Kikkert J.R."/>
            <person name="Li Y."/>
            <person name="Li H."/>
            <person name="Li K."/>
            <person name="Li Q."/>
            <person name="Liu X."/>
            <person name="Ma X."/>
            <person name="Naidoo K."/>
            <person name="Pethybridge S.J."/>
            <person name="Sun J."/>
            <person name="Steenkamp E.T."/>
            <person name="van der Nest M.A."/>
            <person name="van Wyk S."/>
            <person name="Wingfield M.J."/>
            <person name="Xiong C."/>
            <person name="Yue Q."/>
            <person name="Zhang X."/>
        </authorList>
    </citation>
    <scope>NUCLEOTIDE SEQUENCE [LARGE SCALE GENOMIC DNA]</scope>
    <source>
        <strain evidence="8 9">BP 5553</strain>
    </source>
</reference>
<evidence type="ECO:0000256" key="6">
    <source>
        <dbReference type="SAM" id="Phobius"/>
    </source>
</evidence>
<sequence>MSSQAFGAFIDVDSSQPKTEQHAIPAAPKNVLPRVYHSAPYPIDVLELDNLQWGQKRSSPSDPGATPPTGTQSPRLLNDPEMSRPPSPEHEFEGVDVVQSFSNPPMNRYRMLAVCMMQFGNGLNDSAPGALIPYMEKHYNIGYAIVSLIFVTNAAGFILAAFFVDAIRARIGRAKTLMIAQTLITCGYIMIACSPPFPAIVAAFFLLGLGMAFTLAMGQVFAANLQNGTGMLGIMHGTYGIGGTVGPLIATAMISPGVLIWTRFYLIPLGIAVANLGFAGWSFWHYEAESGQPLRTPLAPAIATGQDASASQIKPPGQFASLSTALKSKTVILGAMFVFAYQGAEVSISGWVISFLINARHGNPATVGYVTAGFWAGITLGRFLLSHPAQKIGEKVFVYVVVVGAAVFELLVWLVPNVIGNAVAVAIVGLLLGPVFPCATIVFSRAIGRKEQVSSLSVISAFGSSGGAVAPFTTGILAQAVGTFVLHPIAIGLFGVMLICWFCLPNPRKRAE</sequence>
<evidence type="ECO:0000256" key="1">
    <source>
        <dbReference type="ARBA" id="ARBA00004141"/>
    </source>
</evidence>
<dbReference type="Proteomes" id="UP000254866">
    <property type="component" value="Unassembled WGS sequence"/>
</dbReference>
<comment type="subcellular location">
    <subcellularLocation>
        <location evidence="1">Membrane</location>
        <topology evidence="1">Multi-pass membrane protein</topology>
    </subcellularLocation>
</comment>
<dbReference type="OrthoDB" id="413079at2759"/>
<feature type="transmembrane region" description="Helical" evidence="6">
    <location>
        <begin position="176"/>
        <end position="197"/>
    </location>
</feature>
<dbReference type="FunFam" id="1.20.1250.20:FF:000286">
    <property type="entry name" value="MFS efflux transporter"/>
    <property type="match status" value="1"/>
</dbReference>
<keyword evidence="4 6" id="KW-0472">Membrane</keyword>
<evidence type="ECO:0000256" key="2">
    <source>
        <dbReference type="ARBA" id="ARBA00022692"/>
    </source>
</evidence>
<feature type="transmembrane region" description="Helical" evidence="6">
    <location>
        <begin position="141"/>
        <end position="164"/>
    </location>
</feature>
<dbReference type="FunFam" id="1.20.1250.20:FF:000308">
    <property type="entry name" value="MFS efflux transporter"/>
    <property type="match status" value="1"/>
</dbReference>
<feature type="transmembrane region" description="Helical" evidence="6">
    <location>
        <begin position="265"/>
        <end position="286"/>
    </location>
</feature>
<proteinExistence type="predicted"/>
<dbReference type="PROSITE" id="PS50850">
    <property type="entry name" value="MFS"/>
    <property type="match status" value="1"/>
</dbReference>
<feature type="region of interest" description="Disordered" evidence="5">
    <location>
        <begin position="54"/>
        <end position="91"/>
    </location>
</feature>
<dbReference type="EMBL" id="NPIC01000002">
    <property type="protein sequence ID" value="RDL39964.1"/>
    <property type="molecule type" value="Genomic_DNA"/>
</dbReference>
<dbReference type="STRING" id="2656787.A0A370TWQ6"/>
<evidence type="ECO:0000313" key="9">
    <source>
        <dbReference type="Proteomes" id="UP000254866"/>
    </source>
</evidence>
<name>A0A370TWQ6_9HELO</name>
<accession>A0A370TWQ6</accession>
<evidence type="ECO:0000313" key="8">
    <source>
        <dbReference type="EMBL" id="RDL39964.1"/>
    </source>
</evidence>
<feature type="region of interest" description="Disordered" evidence="5">
    <location>
        <begin position="1"/>
        <end position="27"/>
    </location>
</feature>
<feature type="transmembrane region" description="Helical" evidence="6">
    <location>
        <begin position="422"/>
        <end position="444"/>
    </location>
</feature>
<feature type="transmembrane region" description="Helical" evidence="6">
    <location>
        <begin position="366"/>
        <end position="385"/>
    </location>
</feature>
<feature type="transmembrane region" description="Helical" evidence="6">
    <location>
        <begin position="203"/>
        <end position="225"/>
    </location>
</feature>
<evidence type="ECO:0000256" key="5">
    <source>
        <dbReference type="SAM" id="MobiDB-lite"/>
    </source>
</evidence>
<feature type="transmembrane region" description="Helical" evidence="6">
    <location>
        <begin position="456"/>
        <end position="478"/>
    </location>
</feature>
<dbReference type="InterPro" id="IPR011701">
    <property type="entry name" value="MFS"/>
</dbReference>
<dbReference type="GeneID" id="43597153"/>
<dbReference type="GO" id="GO:0016020">
    <property type="term" value="C:membrane"/>
    <property type="evidence" value="ECO:0007669"/>
    <property type="project" value="UniProtKB-SubCell"/>
</dbReference>
<dbReference type="AlphaFoldDB" id="A0A370TWQ6"/>
<feature type="transmembrane region" description="Helical" evidence="6">
    <location>
        <begin position="397"/>
        <end position="416"/>
    </location>
</feature>
<feature type="transmembrane region" description="Helical" evidence="6">
    <location>
        <begin position="484"/>
        <end position="504"/>
    </location>
</feature>
<dbReference type="GO" id="GO:0022857">
    <property type="term" value="F:transmembrane transporter activity"/>
    <property type="evidence" value="ECO:0007669"/>
    <property type="project" value="InterPro"/>
</dbReference>
<dbReference type="SUPFAM" id="SSF103473">
    <property type="entry name" value="MFS general substrate transporter"/>
    <property type="match status" value="1"/>
</dbReference>
<comment type="caution">
    <text evidence="8">The sequence shown here is derived from an EMBL/GenBank/DDBJ whole genome shotgun (WGS) entry which is preliminary data.</text>
</comment>
<keyword evidence="9" id="KW-1185">Reference proteome</keyword>
<feature type="domain" description="Major facilitator superfamily (MFS) profile" evidence="7">
    <location>
        <begin position="110"/>
        <end position="508"/>
    </location>
</feature>
<dbReference type="InterPro" id="IPR051788">
    <property type="entry name" value="MFS_Transporter"/>
</dbReference>
<evidence type="ECO:0000259" key="7">
    <source>
        <dbReference type="PROSITE" id="PS50850"/>
    </source>
</evidence>
<evidence type="ECO:0000256" key="4">
    <source>
        <dbReference type="ARBA" id="ARBA00023136"/>
    </source>
</evidence>